<organism evidence="2 3">
    <name type="scientific">Pseudophaeobacter arcticus</name>
    <dbReference type="NCBI Taxonomy" id="385492"/>
    <lineage>
        <taxon>Bacteria</taxon>
        <taxon>Pseudomonadati</taxon>
        <taxon>Pseudomonadota</taxon>
        <taxon>Alphaproteobacteria</taxon>
        <taxon>Rhodobacterales</taxon>
        <taxon>Paracoccaceae</taxon>
        <taxon>Pseudophaeobacter</taxon>
    </lineage>
</organism>
<evidence type="ECO:0000313" key="2">
    <source>
        <dbReference type="EMBL" id="GAA6195140.1"/>
    </source>
</evidence>
<dbReference type="PANTHER" id="PTHR21198:SF7">
    <property type="entry name" value="ASPARTATE-GLUTAMATE RACEMASE FAMILY"/>
    <property type="match status" value="1"/>
</dbReference>
<dbReference type="RefSeq" id="WP_353396941.1">
    <property type="nucleotide sequence ID" value="NZ_BAABWU010000001.1"/>
</dbReference>
<dbReference type="Pfam" id="PF01177">
    <property type="entry name" value="Asp_Glu_race"/>
    <property type="match status" value="1"/>
</dbReference>
<name>A0ABQ0AGZ3_9RHOB</name>
<gene>
    <name evidence="2" type="ORF">NBRC116598_05840</name>
</gene>
<dbReference type="PANTHER" id="PTHR21198">
    <property type="entry name" value="GLUTAMATE RACEMASE"/>
    <property type="match status" value="1"/>
</dbReference>
<evidence type="ECO:0000313" key="3">
    <source>
        <dbReference type="Proteomes" id="UP001441944"/>
    </source>
</evidence>
<evidence type="ECO:0000256" key="1">
    <source>
        <dbReference type="ARBA" id="ARBA00023235"/>
    </source>
</evidence>
<keyword evidence="3" id="KW-1185">Reference proteome</keyword>
<dbReference type="Gene3D" id="3.40.50.1860">
    <property type="match status" value="2"/>
</dbReference>
<keyword evidence="1" id="KW-0413">Isomerase</keyword>
<accession>A0ABQ0AGZ3</accession>
<dbReference type="Proteomes" id="UP001441944">
    <property type="component" value="Unassembled WGS sequence"/>
</dbReference>
<proteinExistence type="predicted"/>
<protein>
    <submittedName>
        <fullName evidence="2">Aspartate/glutamate racemase family protein</fullName>
    </submittedName>
</protein>
<dbReference type="SUPFAM" id="SSF53681">
    <property type="entry name" value="Aspartate/glutamate racemase"/>
    <property type="match status" value="2"/>
</dbReference>
<dbReference type="InterPro" id="IPR015942">
    <property type="entry name" value="Asp/Glu/hydantoin_racemase"/>
</dbReference>
<dbReference type="EMBL" id="BAABWU010000001">
    <property type="protein sequence ID" value="GAA6195140.1"/>
    <property type="molecule type" value="Genomic_DNA"/>
</dbReference>
<sequence length="253" mass="26715">MKKIGILGGVGWASTLDYYRGICAGSWQRQIETGAEAHNGPLPCPKITIESVNQAETRSLRGRPEDEASWAAFDAVFRDGLLVLQAAGCDFAVIASNTPHARLHAIRQGVEMPVLSIFDATAQAVAKTKADSALVIGTAVTMQARNYAEVLAPYGIQANPTLPAAEIAEAQSMIDEDFHGGASTEAQARLLRFCQKHANAGEAVIIACTELPLAFPDHIDEPCFEAAGVLFINPSAAHVAAALELALGEPQNA</sequence>
<reference evidence="2 3" key="1">
    <citation type="submission" date="2024-04" db="EMBL/GenBank/DDBJ databases">
        <title>Draft genome sequence of Pseudophaeobacter arcticus NBRC 116598.</title>
        <authorList>
            <person name="Miyakawa T."/>
            <person name="Kusuya Y."/>
            <person name="Miura T."/>
        </authorList>
    </citation>
    <scope>NUCLEOTIDE SEQUENCE [LARGE SCALE GENOMIC DNA]</scope>
    <source>
        <strain evidence="2 3">SU-CL00105</strain>
    </source>
</reference>
<dbReference type="InterPro" id="IPR001920">
    <property type="entry name" value="Asp/Glu_race"/>
</dbReference>
<comment type="caution">
    <text evidence="2">The sequence shown here is derived from an EMBL/GenBank/DDBJ whole genome shotgun (WGS) entry which is preliminary data.</text>
</comment>